<evidence type="ECO:0000256" key="2">
    <source>
        <dbReference type="SAM" id="MobiDB-lite"/>
    </source>
</evidence>
<protein>
    <submittedName>
        <fullName evidence="4">Uncharacterized protein</fullName>
    </submittedName>
</protein>
<keyword evidence="3" id="KW-1133">Transmembrane helix</keyword>
<keyword evidence="1" id="KW-0175">Coiled coil</keyword>
<evidence type="ECO:0000256" key="1">
    <source>
        <dbReference type="SAM" id="Coils"/>
    </source>
</evidence>
<name>A0ABT8GAP7_9MICO</name>
<organism evidence="4 5">
    <name type="scientific">Demequina litoralis</name>
    <dbReference type="NCBI Taxonomy" id="3051660"/>
    <lineage>
        <taxon>Bacteria</taxon>
        <taxon>Bacillati</taxon>
        <taxon>Actinomycetota</taxon>
        <taxon>Actinomycetes</taxon>
        <taxon>Micrococcales</taxon>
        <taxon>Demequinaceae</taxon>
        <taxon>Demequina</taxon>
    </lineage>
</organism>
<evidence type="ECO:0000313" key="5">
    <source>
        <dbReference type="Proteomes" id="UP001172728"/>
    </source>
</evidence>
<evidence type="ECO:0000256" key="3">
    <source>
        <dbReference type="SAM" id="Phobius"/>
    </source>
</evidence>
<reference evidence="4" key="1">
    <citation type="submission" date="2023-06" db="EMBL/GenBank/DDBJ databases">
        <title>Sysu t00192.</title>
        <authorList>
            <person name="Gao L."/>
            <person name="Fang B.-Z."/>
            <person name="Li W.-J."/>
        </authorList>
    </citation>
    <scope>NUCLEOTIDE SEQUENCE</scope>
    <source>
        <strain evidence="4">SYSU T00192</strain>
    </source>
</reference>
<comment type="caution">
    <text evidence="4">The sequence shown here is derived from an EMBL/GenBank/DDBJ whole genome shotgun (WGS) entry which is preliminary data.</text>
</comment>
<feature type="compositionally biased region" description="Pro residues" evidence="2">
    <location>
        <begin position="25"/>
        <end position="41"/>
    </location>
</feature>
<dbReference type="Proteomes" id="UP001172728">
    <property type="component" value="Unassembled WGS sequence"/>
</dbReference>
<feature type="region of interest" description="Disordered" evidence="2">
    <location>
        <begin position="1"/>
        <end position="66"/>
    </location>
</feature>
<keyword evidence="3" id="KW-0812">Transmembrane</keyword>
<keyword evidence="5" id="KW-1185">Reference proteome</keyword>
<accession>A0ABT8GAP7</accession>
<feature type="coiled-coil region" evidence="1">
    <location>
        <begin position="100"/>
        <end position="171"/>
    </location>
</feature>
<evidence type="ECO:0000313" key="4">
    <source>
        <dbReference type="EMBL" id="MDN4476215.1"/>
    </source>
</evidence>
<feature type="transmembrane region" description="Helical" evidence="3">
    <location>
        <begin position="68"/>
        <end position="90"/>
    </location>
</feature>
<gene>
    <name evidence="4" type="ORF">QQX09_10150</name>
</gene>
<feature type="compositionally biased region" description="Low complexity" evidence="2">
    <location>
        <begin position="42"/>
        <end position="53"/>
    </location>
</feature>
<proteinExistence type="predicted"/>
<sequence length="213" mass="22572">MSEPDPRADGAGAGVPDEAAGSGVPAPPPPPADPNPNPNPTPALTDVPAAAPTDVPPPPPPRSRSRGLAVGLALSLIAVVALAVPLAMLASARSTWEGQNADLRAHVESLTDEVSAQNARIVELEQTEAQLETLKEEYSSAVNQGAQGTELVEELEDIADAYEKCVEAQDEHFDVLRNSELYVQSSIEESERSIVEFCAEVSDAYRDFREKHG</sequence>
<keyword evidence="3" id="KW-0472">Membrane</keyword>
<dbReference type="RefSeq" id="WP_301134203.1">
    <property type="nucleotide sequence ID" value="NZ_JAUHPW010000007.1"/>
</dbReference>
<dbReference type="EMBL" id="JAUHPW010000007">
    <property type="protein sequence ID" value="MDN4476215.1"/>
    <property type="molecule type" value="Genomic_DNA"/>
</dbReference>